<gene>
    <name evidence="1" type="ORF">PCANC_25133</name>
</gene>
<dbReference type="PANTHER" id="PTHR45786:SF74">
    <property type="entry name" value="ATP-DEPENDENT DNA HELICASE"/>
    <property type="match status" value="1"/>
</dbReference>
<evidence type="ECO:0000313" key="2">
    <source>
        <dbReference type="Proteomes" id="UP000235388"/>
    </source>
</evidence>
<dbReference type="STRING" id="200324.A0A2N5U0M0"/>
<dbReference type="EMBL" id="PGCJ01000352">
    <property type="protein sequence ID" value="PLW31299.1"/>
    <property type="molecule type" value="Genomic_DNA"/>
</dbReference>
<evidence type="ECO:0000313" key="1">
    <source>
        <dbReference type="EMBL" id="PLW31299.1"/>
    </source>
</evidence>
<comment type="caution">
    <text evidence="1">The sequence shown here is derived from an EMBL/GenBank/DDBJ whole genome shotgun (WGS) entry which is preliminary data.</text>
</comment>
<proteinExistence type="predicted"/>
<protein>
    <submittedName>
        <fullName evidence="1">Uncharacterized protein</fullName>
    </submittedName>
</protein>
<dbReference type="PANTHER" id="PTHR45786">
    <property type="entry name" value="DNA BINDING PROTEIN-LIKE"/>
    <property type="match status" value="1"/>
</dbReference>
<dbReference type="OrthoDB" id="3366231at2759"/>
<sequence>MTHKISSIEPPNRADSGFSQKFVVGDCGTEEAQLRITRASGLRDDSQCQATMKLGIVKQLMRLMYCLNPYAKVYQHARQILASGGPTRTLALVAVARPGSNPKRYNLPTVNKVAMIVEGDGTVLKPRHIVLKRQDGDLKIISNIYLYYFPLCYPLLFPYGQQQWDNLWRSNTPQSGQGFSHPS</sequence>
<name>A0A2N5U0M0_9BASI</name>
<dbReference type="Proteomes" id="UP000235388">
    <property type="component" value="Unassembled WGS sequence"/>
</dbReference>
<dbReference type="AlphaFoldDB" id="A0A2N5U0M0"/>
<organism evidence="1 2">
    <name type="scientific">Puccinia coronata f. sp. avenae</name>
    <dbReference type="NCBI Taxonomy" id="200324"/>
    <lineage>
        <taxon>Eukaryota</taxon>
        <taxon>Fungi</taxon>
        <taxon>Dikarya</taxon>
        <taxon>Basidiomycota</taxon>
        <taxon>Pucciniomycotina</taxon>
        <taxon>Pucciniomycetes</taxon>
        <taxon>Pucciniales</taxon>
        <taxon>Pucciniaceae</taxon>
        <taxon>Puccinia</taxon>
    </lineage>
</organism>
<accession>A0A2N5U0M0</accession>
<keyword evidence="2" id="KW-1185">Reference proteome</keyword>
<reference evidence="1 2" key="1">
    <citation type="submission" date="2017-11" db="EMBL/GenBank/DDBJ databases">
        <title>De novo assembly and phasing of dikaryotic genomes from two isolates of Puccinia coronata f. sp. avenae, the causal agent of oat crown rust.</title>
        <authorList>
            <person name="Miller M.E."/>
            <person name="Zhang Y."/>
            <person name="Omidvar V."/>
            <person name="Sperschneider J."/>
            <person name="Schwessinger B."/>
            <person name="Raley C."/>
            <person name="Palmer J.M."/>
            <person name="Garnica D."/>
            <person name="Upadhyaya N."/>
            <person name="Rathjen J."/>
            <person name="Taylor J.M."/>
            <person name="Park R.F."/>
            <person name="Dodds P.N."/>
            <person name="Hirsch C.D."/>
            <person name="Kianian S.F."/>
            <person name="Figueroa M."/>
        </authorList>
    </citation>
    <scope>NUCLEOTIDE SEQUENCE [LARGE SCALE GENOMIC DNA]</scope>
    <source>
        <strain evidence="1">12NC29</strain>
    </source>
</reference>